<dbReference type="STRING" id="1035707.SAMN05216552_101882"/>
<dbReference type="InterPro" id="IPR006015">
    <property type="entry name" value="Universal_stress_UspA"/>
</dbReference>
<gene>
    <name evidence="3" type="ORF">SAMN05216552_101882</name>
</gene>
<dbReference type="CDD" id="cd00293">
    <property type="entry name" value="USP-like"/>
    <property type="match status" value="1"/>
</dbReference>
<sequence>MFKHILLPVDGSEAGRAALEAGLRLARDCGARVTALHVLPDFHVFTYRPAMLEETREEFMQDSTEQGALALAHASEAARELRVECDTLALRSDQPHKRIVEAARERGCDLIAMASHGHLGLTGVLLGSVTHKVLVHSGVPVLVLRGA</sequence>
<dbReference type="PANTHER" id="PTHR46268:SF15">
    <property type="entry name" value="UNIVERSAL STRESS PROTEIN HP_0031"/>
    <property type="match status" value="1"/>
</dbReference>
<reference evidence="4" key="1">
    <citation type="submission" date="2016-10" db="EMBL/GenBank/DDBJ databases">
        <authorList>
            <person name="Varghese N."/>
            <person name="Submissions S."/>
        </authorList>
    </citation>
    <scope>NUCLEOTIDE SEQUENCE [LARGE SCALE GENOMIC DNA]</scope>
    <source>
        <strain evidence="4">CGMCC 1.11014</strain>
    </source>
</reference>
<dbReference type="PANTHER" id="PTHR46268">
    <property type="entry name" value="STRESS RESPONSE PROTEIN NHAX"/>
    <property type="match status" value="1"/>
</dbReference>
<dbReference type="Gene3D" id="3.40.50.620">
    <property type="entry name" value="HUPs"/>
    <property type="match status" value="1"/>
</dbReference>
<accession>A0A1I7KP11</accession>
<evidence type="ECO:0000256" key="1">
    <source>
        <dbReference type="ARBA" id="ARBA00008791"/>
    </source>
</evidence>
<dbReference type="Pfam" id="PF00582">
    <property type="entry name" value="Usp"/>
    <property type="match status" value="1"/>
</dbReference>
<dbReference type="PRINTS" id="PR01438">
    <property type="entry name" value="UNVRSLSTRESS"/>
</dbReference>
<dbReference type="OrthoDB" id="5295044at2"/>
<dbReference type="AlphaFoldDB" id="A0A1I7KP11"/>
<dbReference type="InterPro" id="IPR014729">
    <property type="entry name" value="Rossmann-like_a/b/a_fold"/>
</dbReference>
<dbReference type="RefSeq" id="WP_093557137.1">
    <property type="nucleotide sequence ID" value="NZ_FPBO01000018.1"/>
</dbReference>
<evidence type="ECO:0000313" key="4">
    <source>
        <dbReference type="Proteomes" id="UP000199391"/>
    </source>
</evidence>
<proteinExistence type="inferred from homology"/>
<dbReference type="SUPFAM" id="SSF52402">
    <property type="entry name" value="Adenine nucleotide alpha hydrolases-like"/>
    <property type="match status" value="1"/>
</dbReference>
<evidence type="ECO:0000259" key="2">
    <source>
        <dbReference type="Pfam" id="PF00582"/>
    </source>
</evidence>
<keyword evidence="4" id="KW-1185">Reference proteome</keyword>
<dbReference type="EMBL" id="FPBO01000018">
    <property type="protein sequence ID" value="SFU99182.1"/>
    <property type="molecule type" value="Genomic_DNA"/>
</dbReference>
<evidence type="ECO:0000313" key="3">
    <source>
        <dbReference type="EMBL" id="SFU99182.1"/>
    </source>
</evidence>
<organism evidence="3 4">
    <name type="scientific">Pseudoduganella namucuonensis</name>
    <dbReference type="NCBI Taxonomy" id="1035707"/>
    <lineage>
        <taxon>Bacteria</taxon>
        <taxon>Pseudomonadati</taxon>
        <taxon>Pseudomonadota</taxon>
        <taxon>Betaproteobacteria</taxon>
        <taxon>Burkholderiales</taxon>
        <taxon>Oxalobacteraceae</taxon>
        <taxon>Telluria group</taxon>
        <taxon>Pseudoduganella</taxon>
    </lineage>
</organism>
<feature type="domain" description="UspA" evidence="2">
    <location>
        <begin position="1"/>
        <end position="145"/>
    </location>
</feature>
<dbReference type="InterPro" id="IPR006016">
    <property type="entry name" value="UspA"/>
</dbReference>
<dbReference type="Proteomes" id="UP000199391">
    <property type="component" value="Unassembled WGS sequence"/>
</dbReference>
<name>A0A1I7KP11_9BURK</name>
<comment type="similarity">
    <text evidence="1">Belongs to the universal stress protein A family.</text>
</comment>
<protein>
    <submittedName>
        <fullName evidence="3">Nucleotide-binding universal stress protein, UspA family</fullName>
    </submittedName>
</protein>